<comment type="subcellular location">
    <subcellularLocation>
        <location evidence="13">Cell membrane</location>
        <topology evidence="13">Single-pass membrane protein</topology>
    </subcellularLocation>
    <subcellularLocation>
        <location evidence="12">Endomembrane system</location>
        <topology evidence="12">Single-pass membrane protein</topology>
    </subcellularLocation>
</comment>
<dbReference type="GO" id="GO:0046933">
    <property type="term" value="F:proton-transporting ATP synthase activity, rotational mechanism"/>
    <property type="evidence" value="ECO:0007669"/>
    <property type="project" value="UniProtKB-UniRule"/>
</dbReference>
<evidence type="ECO:0000256" key="12">
    <source>
        <dbReference type="ARBA" id="ARBA00037847"/>
    </source>
</evidence>
<keyword evidence="4 13" id="KW-0812">Transmembrane</keyword>
<evidence type="ECO:0000256" key="13">
    <source>
        <dbReference type="HAMAP-Rule" id="MF_01398"/>
    </source>
</evidence>
<comment type="function">
    <text evidence="10 13">F(1)F(0) ATP synthase produces ATP from ADP in the presence of a proton or sodium gradient. F-type ATPases consist of two structural domains, F(1) containing the extramembraneous catalytic core and F(0) containing the membrane proton channel, linked together by a central stalk and a peripheral stalk. During catalysis, ATP synthesis in the catalytic domain of F(1) is coupled via a rotary mechanism of the central stalk subunits to proton translocation.</text>
</comment>
<keyword evidence="9 13" id="KW-0066">ATP synthesis</keyword>
<dbReference type="GO" id="GO:0012505">
    <property type="term" value="C:endomembrane system"/>
    <property type="evidence" value="ECO:0007669"/>
    <property type="project" value="UniProtKB-SubCell"/>
</dbReference>
<dbReference type="RefSeq" id="WP_173273981.1">
    <property type="nucleotide sequence ID" value="NZ_AP021889.1"/>
</dbReference>
<dbReference type="InterPro" id="IPR000711">
    <property type="entry name" value="ATPase_OSCP/dsu"/>
</dbReference>
<dbReference type="PANTHER" id="PTHR33445">
    <property type="entry name" value="ATP SYNTHASE SUBUNIT B', CHLOROPLASTIC"/>
    <property type="match status" value="1"/>
</dbReference>
<name>A0A6F8PY34_9GAMM</name>
<dbReference type="AlphaFoldDB" id="A0A6F8PY34"/>
<evidence type="ECO:0000313" key="16">
    <source>
        <dbReference type="Proteomes" id="UP000501726"/>
    </source>
</evidence>
<comment type="subunit">
    <text evidence="13">F-type ATPases have 2 components, F(1) - the catalytic core - and F(0) - the membrane proton channel. F(1) has five subunits: alpha(3), beta(3), gamma(1), delta(1), epsilon(1). F(0) has three main subunits: a(1), b(2) and c(10-14). The alpha and beta chains form an alternating ring which encloses part of the gamma chain. F(1) is attached to F(0) by a central stalk formed by the gamma and epsilon chains, while a peripheral stalk is formed by the delta and b chains.</text>
</comment>
<dbReference type="Pfam" id="PF00430">
    <property type="entry name" value="ATP-synt_B"/>
    <property type="match status" value="1"/>
</dbReference>
<dbReference type="CDD" id="cd06503">
    <property type="entry name" value="ATP-synt_Fo_b"/>
    <property type="match status" value="1"/>
</dbReference>
<sequence length="252" mass="29939">MEFSWTTFILEIINFVLLMWILKHFLYRPVLNALQKRRETVDNTLQEALDKSAQAEELKTQYQQRLQAWEKEKNQLRQDLQQDLDSMRSEQQQRLREELQAQQEKFEINQQQTQEQTQQHYQSVAHRQGAEFAAKLLRTLSGVETEERLFDALMEQLDALDSQQIKNLQKTCDSDSGQVDVCSAYPLSEKNRQALQTKLEQLCPQPLKIHYQQDPELISGVRIHLGVWSLRMNLLDELNRFMELNRDRLNHQ</sequence>
<evidence type="ECO:0000256" key="11">
    <source>
        <dbReference type="ARBA" id="ARBA00025614"/>
    </source>
</evidence>
<keyword evidence="6 13" id="KW-1133">Transmembrane helix</keyword>
<proteinExistence type="inferred from homology"/>
<organism evidence="15 16">
    <name type="scientific">Thiosulfatimonas sediminis</name>
    <dbReference type="NCBI Taxonomy" id="2675054"/>
    <lineage>
        <taxon>Bacteria</taxon>
        <taxon>Pseudomonadati</taxon>
        <taxon>Pseudomonadota</taxon>
        <taxon>Gammaproteobacteria</taxon>
        <taxon>Thiotrichales</taxon>
        <taxon>Piscirickettsiaceae</taxon>
        <taxon>Thiosulfatimonas</taxon>
    </lineage>
</organism>
<protein>
    <recommendedName>
        <fullName evidence="13">ATP synthase subunit b</fullName>
    </recommendedName>
    <alternativeName>
        <fullName evidence="13">ATP synthase F(0) sector subunit b</fullName>
    </alternativeName>
    <alternativeName>
        <fullName evidence="13">ATPase subunit I</fullName>
    </alternativeName>
    <alternativeName>
        <fullName evidence="13">F-type ATPase subunit b</fullName>
        <shortName evidence="13">F-ATPase subunit b</shortName>
    </alternativeName>
</protein>
<dbReference type="Pfam" id="PF00213">
    <property type="entry name" value="OSCP"/>
    <property type="match status" value="1"/>
</dbReference>
<feature type="transmembrane region" description="Helical" evidence="13">
    <location>
        <begin position="6"/>
        <end position="27"/>
    </location>
</feature>
<dbReference type="GO" id="GO:0046961">
    <property type="term" value="F:proton-transporting ATPase activity, rotational mechanism"/>
    <property type="evidence" value="ECO:0007669"/>
    <property type="project" value="TreeGrafter"/>
</dbReference>
<evidence type="ECO:0000256" key="4">
    <source>
        <dbReference type="ARBA" id="ARBA00022692"/>
    </source>
</evidence>
<evidence type="ECO:0000256" key="8">
    <source>
        <dbReference type="ARBA" id="ARBA00023136"/>
    </source>
</evidence>
<dbReference type="KEGG" id="tse:THMIRHAS_22770"/>
<evidence type="ECO:0000256" key="9">
    <source>
        <dbReference type="ARBA" id="ARBA00023310"/>
    </source>
</evidence>
<dbReference type="InterPro" id="IPR050059">
    <property type="entry name" value="ATP_synthase_B_chain"/>
</dbReference>
<dbReference type="EMBL" id="AP021889">
    <property type="protein sequence ID" value="BBP46904.1"/>
    <property type="molecule type" value="Genomic_DNA"/>
</dbReference>
<evidence type="ECO:0000256" key="14">
    <source>
        <dbReference type="SAM" id="Coils"/>
    </source>
</evidence>
<evidence type="ECO:0000256" key="10">
    <source>
        <dbReference type="ARBA" id="ARBA00025198"/>
    </source>
</evidence>
<evidence type="ECO:0000256" key="5">
    <source>
        <dbReference type="ARBA" id="ARBA00022781"/>
    </source>
</evidence>
<evidence type="ECO:0000313" key="15">
    <source>
        <dbReference type="EMBL" id="BBP46904.1"/>
    </source>
</evidence>
<evidence type="ECO:0000256" key="2">
    <source>
        <dbReference type="ARBA" id="ARBA00022448"/>
    </source>
</evidence>
<keyword evidence="8 13" id="KW-0472">Membrane</keyword>
<feature type="coiled-coil region" evidence="14">
    <location>
        <begin position="31"/>
        <end position="116"/>
    </location>
</feature>
<reference evidence="16" key="1">
    <citation type="submission" date="2019-11" db="EMBL/GenBank/DDBJ databases">
        <title>Isolation and characterization of two novel species in the genus Thiomicrorhabdus.</title>
        <authorList>
            <person name="Mochizuki J."/>
            <person name="Kojima H."/>
            <person name="Fukui M."/>
        </authorList>
    </citation>
    <scope>NUCLEOTIDE SEQUENCE [LARGE SCALE GENOMIC DNA]</scope>
    <source>
        <strain evidence="16">aks77</strain>
    </source>
</reference>
<evidence type="ECO:0000256" key="3">
    <source>
        <dbReference type="ARBA" id="ARBA00022547"/>
    </source>
</evidence>
<dbReference type="PANTHER" id="PTHR33445:SF2">
    <property type="entry name" value="ATP SYNTHASE SUBUNIT B', CHLOROPLASTIC"/>
    <property type="match status" value="1"/>
</dbReference>
<accession>A0A6F8PY34</accession>
<keyword evidence="13" id="KW-1003">Cell membrane</keyword>
<dbReference type="GO" id="GO:0005886">
    <property type="term" value="C:plasma membrane"/>
    <property type="evidence" value="ECO:0007669"/>
    <property type="project" value="UniProtKB-SubCell"/>
</dbReference>
<keyword evidence="14" id="KW-0175">Coiled coil</keyword>
<dbReference type="GO" id="GO:0045259">
    <property type="term" value="C:proton-transporting ATP synthase complex"/>
    <property type="evidence" value="ECO:0007669"/>
    <property type="project" value="UniProtKB-KW"/>
</dbReference>
<keyword evidence="2 13" id="KW-0813">Transport</keyword>
<comment type="similarity">
    <text evidence="1 13">Belongs to the ATPase B chain family.</text>
</comment>
<comment type="function">
    <text evidence="11">Component of the F(0) channel, it forms part of the peripheral stalk, linking F(1) to F(0). The b'-subunit is a diverged and duplicated form of b found in plants and photosynthetic bacteria.</text>
</comment>
<evidence type="ECO:0000256" key="6">
    <source>
        <dbReference type="ARBA" id="ARBA00022989"/>
    </source>
</evidence>
<dbReference type="Proteomes" id="UP000501726">
    <property type="component" value="Chromosome"/>
</dbReference>
<evidence type="ECO:0000256" key="7">
    <source>
        <dbReference type="ARBA" id="ARBA00023065"/>
    </source>
</evidence>
<keyword evidence="3 13" id="KW-0138">CF(0)</keyword>
<dbReference type="HAMAP" id="MF_01398">
    <property type="entry name" value="ATP_synth_b_bprime"/>
    <property type="match status" value="1"/>
</dbReference>
<evidence type="ECO:0000256" key="1">
    <source>
        <dbReference type="ARBA" id="ARBA00005513"/>
    </source>
</evidence>
<keyword evidence="16" id="KW-1185">Reference proteome</keyword>
<dbReference type="InterPro" id="IPR002146">
    <property type="entry name" value="ATP_synth_b/b'su_bac/chlpt"/>
</dbReference>
<keyword evidence="7 13" id="KW-0406">Ion transport</keyword>
<gene>
    <name evidence="15" type="primary">atpF_1</name>
    <name evidence="13" type="synonym">atpF</name>
    <name evidence="15" type="ORF">THMIRHAS_22770</name>
</gene>
<keyword evidence="5 13" id="KW-0375">Hydrogen ion transport</keyword>